<organism evidence="17 18">
    <name type="scientific">Toxocara canis</name>
    <name type="common">Canine roundworm</name>
    <dbReference type="NCBI Taxonomy" id="6265"/>
    <lineage>
        <taxon>Eukaryota</taxon>
        <taxon>Metazoa</taxon>
        <taxon>Ecdysozoa</taxon>
        <taxon>Nematoda</taxon>
        <taxon>Chromadorea</taxon>
        <taxon>Rhabditida</taxon>
        <taxon>Spirurina</taxon>
        <taxon>Ascaridomorpha</taxon>
        <taxon>Ascaridoidea</taxon>
        <taxon>Toxocaridae</taxon>
        <taxon>Toxocara</taxon>
    </lineage>
</organism>
<dbReference type="Pfam" id="PF00795">
    <property type="entry name" value="CN_hydrolase"/>
    <property type="match status" value="1"/>
</dbReference>
<evidence type="ECO:0000259" key="15">
    <source>
        <dbReference type="PROSITE" id="PS50263"/>
    </source>
</evidence>
<dbReference type="AlphaFoldDB" id="A0A0B2VRQ8"/>
<dbReference type="FunFam" id="3.60.110.10:FF:000005">
    <property type="entry name" value="nitrilase homolog 1 isoform X1"/>
    <property type="match status" value="1"/>
</dbReference>
<dbReference type="GO" id="GO:0000166">
    <property type="term" value="F:nucleotide binding"/>
    <property type="evidence" value="ECO:0007669"/>
    <property type="project" value="UniProtKB-KW"/>
</dbReference>
<name>A0A0B2VRQ8_TOXCA</name>
<dbReference type="SUPFAM" id="SSF56317">
    <property type="entry name" value="Carbon-nitrogen hydrolase"/>
    <property type="match status" value="1"/>
</dbReference>
<feature type="active site" description="Tele-AMP-histidine intermediate" evidence="11">
    <location>
        <position position="389"/>
    </location>
</feature>
<protein>
    <recommendedName>
        <fullName evidence="10">Nitrilase and fragile histidine triad fusion protein NitFhit</fullName>
        <ecNumber evidence="3">3.6.1.29</ecNumber>
    </recommendedName>
</protein>
<evidence type="ECO:0000256" key="10">
    <source>
        <dbReference type="ARBA" id="ARBA00069577"/>
    </source>
</evidence>
<dbReference type="InterPro" id="IPR036265">
    <property type="entry name" value="HIT-like_sf"/>
</dbReference>
<comment type="similarity">
    <text evidence="9">In the N-terminal section; belongs to the UPF0012 family.</text>
</comment>
<dbReference type="CDD" id="cd01275">
    <property type="entry name" value="FHIT"/>
    <property type="match status" value="1"/>
</dbReference>
<dbReference type="InterPro" id="IPR003010">
    <property type="entry name" value="C-N_Hydrolase"/>
</dbReference>
<feature type="short sequence motif" description="Histidine triad motif" evidence="14">
    <location>
        <begin position="387"/>
        <end position="391"/>
    </location>
</feature>
<dbReference type="Gene3D" id="3.60.110.10">
    <property type="entry name" value="Carbon-nitrogen hydrolase"/>
    <property type="match status" value="1"/>
</dbReference>
<dbReference type="EMBL" id="JPKZ01001072">
    <property type="protein sequence ID" value="KHN84092.1"/>
    <property type="molecule type" value="Genomic_DNA"/>
</dbReference>
<evidence type="ECO:0000256" key="5">
    <source>
        <dbReference type="ARBA" id="ARBA00022801"/>
    </source>
</evidence>
<evidence type="ECO:0000313" key="18">
    <source>
        <dbReference type="Proteomes" id="UP000031036"/>
    </source>
</evidence>
<evidence type="ECO:0000256" key="2">
    <source>
        <dbReference type="ARBA" id="ARBA00011881"/>
    </source>
</evidence>
<gene>
    <name evidence="17" type="primary">nft-1</name>
    <name evidence="17" type="ORF">Tcan_16915</name>
</gene>
<comment type="cofactor">
    <cofactor evidence="1">
        <name>Mn(2+)</name>
        <dbReference type="ChEBI" id="CHEBI:29035"/>
    </cofactor>
</comment>
<feature type="domain" description="HIT" evidence="16">
    <location>
        <begin position="294"/>
        <end position="402"/>
    </location>
</feature>
<evidence type="ECO:0000256" key="1">
    <source>
        <dbReference type="ARBA" id="ARBA00001936"/>
    </source>
</evidence>
<dbReference type="Gene3D" id="3.30.428.10">
    <property type="entry name" value="HIT-like"/>
    <property type="match status" value="2"/>
</dbReference>
<feature type="binding site" evidence="12">
    <location>
        <position position="391"/>
    </location>
    <ligand>
        <name>substrate</name>
    </ligand>
</feature>
<dbReference type="FunFam" id="3.30.428.10:FF:000011">
    <property type="entry name" value="Fragile histidine triad"/>
    <property type="match status" value="1"/>
</dbReference>
<comment type="function">
    <text evidence="8">Cleaves A-5'-PPP-5'A to yield AMP and ADP.</text>
</comment>
<keyword evidence="5" id="KW-0378">Hydrolase</keyword>
<evidence type="ECO:0000256" key="9">
    <source>
        <dbReference type="ARBA" id="ARBA00061127"/>
    </source>
</evidence>
<sequence>MAASQAASMRPLIAVCQMTCTHDLDENFRIAKSMLQQAKERNAKMVFLPECFDFVGRTREENISLAMEENGDYINRYKQSAKEFGLWLSLGGFHHLDPENLRKPYNTHLIIDDQGSVRGRYQKLHLFDLDIPGKVRLMESEFSSAGHEMVRPVKTPVGVVAMSICYDLRYSELALWNRRKGAQILTYPSAFTVNTGLAHWESLLRARAIETQCYVVAAAQTGRHNDKRFSYGHAMVIDPWGAIIAQCSENVGMCFAEISLDYLNEVRTTQPVFKHRRSDLYSVIANEKTPIGSEALSFGDHLISSEVIFYRSAHCFAFVNRSPVLPGHVLVSPVRKAVRLTDLTDEETADLFIVSKKIQAMIESHYNTTSSSVCVQDGPDAGRTVAHVHVHILPRKKDDFGGNPDKFYGELAEHDKPSAARKFRDVEDMNREAAIYRQLMDHVHVHILPRKKDDFGGNPDKFYGELAEHDKPSAARKFRDVEDMNREAAIYRQLMDV</sequence>
<comment type="subunit">
    <text evidence="2">Homotetramer.</text>
</comment>
<dbReference type="PROSITE" id="PS00892">
    <property type="entry name" value="HIT_1"/>
    <property type="match status" value="1"/>
</dbReference>
<dbReference type="OrthoDB" id="680339at2759"/>
<evidence type="ECO:0000256" key="12">
    <source>
        <dbReference type="PIRSR" id="PIRSR639383-2"/>
    </source>
</evidence>
<evidence type="ECO:0000256" key="8">
    <source>
        <dbReference type="ARBA" id="ARBA00057461"/>
    </source>
</evidence>
<accession>A0A0B2VRQ8</accession>
<dbReference type="STRING" id="6265.A0A0B2VRQ8"/>
<dbReference type="GO" id="GO:0047710">
    <property type="term" value="F:bis(5'-adenosyl)-triphosphatase activity"/>
    <property type="evidence" value="ECO:0007669"/>
    <property type="project" value="UniProtKB-EC"/>
</dbReference>
<evidence type="ECO:0000259" key="16">
    <source>
        <dbReference type="PROSITE" id="PS51084"/>
    </source>
</evidence>
<dbReference type="GO" id="GO:0006139">
    <property type="term" value="P:nucleobase-containing compound metabolic process"/>
    <property type="evidence" value="ECO:0007669"/>
    <property type="project" value="TreeGrafter"/>
</dbReference>
<evidence type="ECO:0000256" key="13">
    <source>
        <dbReference type="PIRSR" id="PIRSR639383-3"/>
    </source>
</evidence>
<feature type="binding site" evidence="12">
    <location>
        <position position="376"/>
    </location>
    <ligand>
        <name>substrate</name>
    </ligand>
</feature>
<evidence type="ECO:0000256" key="14">
    <source>
        <dbReference type="PROSITE-ProRule" id="PRU00464"/>
    </source>
</evidence>
<evidence type="ECO:0000256" key="6">
    <source>
        <dbReference type="ARBA" id="ARBA00023268"/>
    </source>
</evidence>
<evidence type="ECO:0000256" key="11">
    <source>
        <dbReference type="PIRSR" id="PIRSR639383-1"/>
    </source>
</evidence>
<dbReference type="Proteomes" id="UP000031036">
    <property type="component" value="Unassembled WGS sequence"/>
</dbReference>
<dbReference type="InterPro" id="IPR011146">
    <property type="entry name" value="HIT-like"/>
</dbReference>
<proteinExistence type="inferred from homology"/>
<dbReference type="InterPro" id="IPR036526">
    <property type="entry name" value="C-N_Hydrolase_sf"/>
</dbReference>
<feature type="domain" description="CN hydrolase" evidence="15">
    <location>
        <begin position="11"/>
        <end position="260"/>
    </location>
</feature>
<keyword evidence="6" id="KW-0511">Multifunctional enzyme</keyword>
<dbReference type="GO" id="GO:0016811">
    <property type="term" value="F:hydrolase activity, acting on carbon-nitrogen (but not peptide) bonds, in linear amides"/>
    <property type="evidence" value="ECO:0007669"/>
    <property type="project" value="InterPro"/>
</dbReference>
<dbReference type="EC" id="3.6.1.29" evidence="3"/>
<dbReference type="InterPro" id="IPR045254">
    <property type="entry name" value="Nit1/2_C-N_Hydrolase"/>
</dbReference>
<keyword evidence="4" id="KW-0547">Nucleotide-binding</keyword>
<evidence type="ECO:0000256" key="4">
    <source>
        <dbReference type="ARBA" id="ARBA00022741"/>
    </source>
</evidence>
<reference evidence="17 18" key="1">
    <citation type="submission" date="2014-11" db="EMBL/GenBank/DDBJ databases">
        <title>Genetic blueprint of the zoonotic pathogen Toxocara canis.</title>
        <authorList>
            <person name="Zhu X.-Q."/>
            <person name="Korhonen P.K."/>
            <person name="Cai H."/>
            <person name="Young N.D."/>
            <person name="Nejsum P."/>
            <person name="von Samson-Himmelstjerna G."/>
            <person name="Boag P.R."/>
            <person name="Tan P."/>
            <person name="Li Q."/>
            <person name="Min J."/>
            <person name="Yang Y."/>
            <person name="Wang X."/>
            <person name="Fang X."/>
            <person name="Hall R.S."/>
            <person name="Hofmann A."/>
            <person name="Sternberg P.W."/>
            <person name="Jex A.R."/>
            <person name="Gasser R.B."/>
        </authorList>
    </citation>
    <scope>NUCLEOTIDE SEQUENCE [LARGE SCALE GENOMIC DNA]</scope>
    <source>
        <strain evidence="17">PN_DK_2014</strain>
    </source>
</reference>
<comment type="caution">
    <text evidence="17">The sequence shown here is derived from an EMBL/GenBank/DDBJ whole genome shotgun (WGS) entry which is preliminary data.</text>
</comment>
<feature type="binding site" evidence="12">
    <location>
        <position position="320"/>
    </location>
    <ligand>
        <name>substrate</name>
    </ligand>
</feature>
<dbReference type="InterPro" id="IPR019808">
    <property type="entry name" value="Histidine_triad_CS"/>
</dbReference>
<dbReference type="InterPro" id="IPR039383">
    <property type="entry name" value="FHIT"/>
</dbReference>
<comment type="catalytic activity">
    <reaction evidence="7">
        <text>P(1),P(3)-bis(5'-adenosyl) triphosphate + H2O = AMP + ADP + 2 H(+)</text>
        <dbReference type="Rhea" id="RHEA:13893"/>
        <dbReference type="ChEBI" id="CHEBI:15377"/>
        <dbReference type="ChEBI" id="CHEBI:15378"/>
        <dbReference type="ChEBI" id="CHEBI:58529"/>
        <dbReference type="ChEBI" id="CHEBI:456215"/>
        <dbReference type="ChEBI" id="CHEBI:456216"/>
        <dbReference type="EC" id="3.6.1.29"/>
    </reaction>
</comment>
<dbReference type="SUPFAM" id="SSF54197">
    <property type="entry name" value="HIT-like"/>
    <property type="match status" value="2"/>
</dbReference>
<keyword evidence="18" id="KW-1185">Reference proteome</keyword>
<evidence type="ECO:0000256" key="7">
    <source>
        <dbReference type="ARBA" id="ARBA00047780"/>
    </source>
</evidence>
<evidence type="ECO:0000256" key="3">
    <source>
        <dbReference type="ARBA" id="ARBA00012377"/>
    </source>
</evidence>
<feature type="site" description="Important for induction of apoptosis" evidence="13">
    <location>
        <position position="408"/>
    </location>
</feature>
<dbReference type="Pfam" id="PF01230">
    <property type="entry name" value="HIT"/>
    <property type="match status" value="1"/>
</dbReference>
<dbReference type="PROSITE" id="PS50263">
    <property type="entry name" value="CN_HYDROLASE"/>
    <property type="match status" value="1"/>
</dbReference>
<feature type="binding site" evidence="12">
    <location>
        <position position="301"/>
    </location>
    <ligand>
        <name>substrate</name>
    </ligand>
</feature>
<feature type="binding site" evidence="12">
    <location>
        <begin position="382"/>
        <end position="385"/>
    </location>
    <ligand>
        <name>substrate</name>
    </ligand>
</feature>
<evidence type="ECO:0000313" key="17">
    <source>
        <dbReference type="EMBL" id="KHN84092.1"/>
    </source>
</evidence>
<dbReference type="PANTHER" id="PTHR23088">
    <property type="entry name" value="NITRILASE-RELATED"/>
    <property type="match status" value="1"/>
</dbReference>
<dbReference type="PROSITE" id="PS51084">
    <property type="entry name" value="HIT_2"/>
    <property type="match status" value="1"/>
</dbReference>
<dbReference type="PANTHER" id="PTHR23088:SF27">
    <property type="entry name" value="DEAMINATED GLUTATHIONE AMIDASE"/>
    <property type="match status" value="1"/>
</dbReference>
<dbReference type="OMA" id="GWHNKKR"/>
<dbReference type="CDD" id="cd07572">
    <property type="entry name" value="nit"/>
    <property type="match status" value="1"/>
</dbReference>